<dbReference type="GeneID" id="303484430"/>
<feature type="chain" id="PRO_5045035520" description="DUF4136 domain-containing protein" evidence="1">
    <location>
        <begin position="25"/>
        <end position="257"/>
    </location>
</feature>
<dbReference type="RefSeq" id="WP_117351360.1">
    <property type="nucleotide sequence ID" value="NZ_CP020083.1"/>
</dbReference>
<evidence type="ECO:0008006" key="4">
    <source>
        <dbReference type="Google" id="ProtNLM"/>
    </source>
</evidence>
<dbReference type="EMBL" id="CP020083">
    <property type="protein sequence ID" value="ASR50465.1"/>
    <property type="molecule type" value="Genomic_DNA"/>
</dbReference>
<proteinExistence type="predicted"/>
<keyword evidence="1" id="KW-0732">Signal</keyword>
<keyword evidence="3" id="KW-1185">Reference proteome</keyword>
<evidence type="ECO:0000256" key="1">
    <source>
        <dbReference type="SAM" id="SignalP"/>
    </source>
</evidence>
<name>A0ABM6M3K6_9SPHN</name>
<evidence type="ECO:0000313" key="2">
    <source>
        <dbReference type="EMBL" id="ASR50465.1"/>
    </source>
</evidence>
<dbReference type="Proteomes" id="UP000258016">
    <property type="component" value="Chromosome"/>
</dbReference>
<gene>
    <name evidence="2" type="ORF">B5J99_02445</name>
</gene>
<feature type="signal peptide" evidence="1">
    <location>
        <begin position="1"/>
        <end position="24"/>
    </location>
</feature>
<protein>
    <recommendedName>
        <fullName evidence="4">DUF4136 domain-containing protein</fullName>
    </recommendedName>
</protein>
<reference evidence="2 3" key="1">
    <citation type="submission" date="2017-03" db="EMBL/GenBank/DDBJ databases">
        <title>Complete genome sequence of Blastomonas fulva degrading microcsystin LR.</title>
        <authorList>
            <person name="Lee H.-g."/>
            <person name="Jin L."/>
            <person name="oh H.-M."/>
        </authorList>
    </citation>
    <scope>NUCLEOTIDE SEQUENCE [LARGE SCALE GENOMIC DNA]</scope>
    <source>
        <strain evidence="2 3">T2</strain>
    </source>
</reference>
<sequence length="257" mass="27545">MRTFILHILAALLILSFAGGPIHAQERSATRQGFALPAKSGKKILLMRPTMRVGEQSTGGMFEPNSDWTEQARANIGIALDGLQRSLGNDVIIAPPAYGEDARALNEHMALFAAVSQAVIQYQFFVGNRLPTKKRDNKAEVFDWSLGEGVGNLPGAEGADYALFIYNRDVYGSTGRKMLQLVGALAGVGVSSGEHVGYAGLVDLKTGELLWLNADAQMGGDVREKDGAEKRIRQLLEDFPGSMIAESETAPDAGPGK</sequence>
<organism evidence="2 3">
    <name type="scientific">Blastomonas fulva</name>
    <dbReference type="NCBI Taxonomy" id="1550728"/>
    <lineage>
        <taxon>Bacteria</taxon>
        <taxon>Pseudomonadati</taxon>
        <taxon>Pseudomonadota</taxon>
        <taxon>Alphaproteobacteria</taxon>
        <taxon>Sphingomonadales</taxon>
        <taxon>Sphingomonadaceae</taxon>
        <taxon>Blastomonas</taxon>
    </lineage>
</organism>
<accession>A0ABM6M3K6</accession>
<evidence type="ECO:0000313" key="3">
    <source>
        <dbReference type="Proteomes" id="UP000258016"/>
    </source>
</evidence>